<feature type="region of interest" description="Disordered" evidence="6">
    <location>
        <begin position="247"/>
        <end position="268"/>
    </location>
</feature>
<evidence type="ECO:0000256" key="6">
    <source>
        <dbReference type="SAM" id="MobiDB-lite"/>
    </source>
</evidence>
<dbReference type="PROSITE" id="PS50108">
    <property type="entry name" value="CRIB"/>
    <property type="match status" value="1"/>
</dbReference>
<keyword evidence="3" id="KW-0067">ATP-binding</keyword>
<dbReference type="SMART" id="SM00285">
    <property type="entry name" value="PBD"/>
    <property type="match status" value="2"/>
</dbReference>
<comment type="catalytic activity">
    <reaction evidence="4">
        <text>L-threonyl-[protein] + ATP = O-phospho-L-threonyl-[protein] + ADP + H(+)</text>
        <dbReference type="Rhea" id="RHEA:46608"/>
        <dbReference type="Rhea" id="RHEA-COMP:11060"/>
        <dbReference type="Rhea" id="RHEA-COMP:11605"/>
        <dbReference type="ChEBI" id="CHEBI:15378"/>
        <dbReference type="ChEBI" id="CHEBI:30013"/>
        <dbReference type="ChEBI" id="CHEBI:30616"/>
        <dbReference type="ChEBI" id="CHEBI:61977"/>
        <dbReference type="ChEBI" id="CHEBI:456216"/>
        <dbReference type="EC" id="2.7.11.1"/>
    </reaction>
</comment>
<evidence type="ECO:0000259" key="8">
    <source>
        <dbReference type="PROSITE" id="PS50108"/>
    </source>
</evidence>
<accession>A0A137PAA6</accession>
<organism evidence="9 10">
    <name type="scientific">Conidiobolus coronatus (strain ATCC 28846 / CBS 209.66 / NRRL 28638)</name>
    <name type="common">Delacroixia coronata</name>
    <dbReference type="NCBI Taxonomy" id="796925"/>
    <lineage>
        <taxon>Eukaryota</taxon>
        <taxon>Fungi</taxon>
        <taxon>Fungi incertae sedis</taxon>
        <taxon>Zoopagomycota</taxon>
        <taxon>Entomophthoromycotina</taxon>
        <taxon>Entomophthoromycetes</taxon>
        <taxon>Entomophthorales</taxon>
        <taxon>Ancylistaceae</taxon>
        <taxon>Conidiobolus</taxon>
    </lineage>
</organism>
<evidence type="ECO:0000256" key="3">
    <source>
        <dbReference type="ARBA" id="ARBA00022840"/>
    </source>
</evidence>
<feature type="compositionally biased region" description="Polar residues" evidence="6">
    <location>
        <begin position="56"/>
        <end position="69"/>
    </location>
</feature>
<keyword evidence="9" id="KW-0418">Kinase</keyword>
<comment type="similarity">
    <text evidence="1">Belongs to the protein kinase superfamily. STE Ser/Thr protein kinase family. STE20 subfamily.</text>
</comment>
<dbReference type="OMA" id="ISTHWMA"/>
<evidence type="ECO:0000313" key="10">
    <source>
        <dbReference type="Proteomes" id="UP000070444"/>
    </source>
</evidence>
<dbReference type="EMBL" id="KQ964463">
    <property type="protein sequence ID" value="KXN71945.1"/>
    <property type="molecule type" value="Genomic_DNA"/>
</dbReference>
<evidence type="ECO:0000256" key="2">
    <source>
        <dbReference type="ARBA" id="ARBA00022741"/>
    </source>
</evidence>
<proteinExistence type="inferred from homology"/>
<keyword evidence="9" id="KW-0808">Transferase</keyword>
<evidence type="ECO:0000313" key="9">
    <source>
        <dbReference type="EMBL" id="KXN71945.1"/>
    </source>
</evidence>
<dbReference type="InterPro" id="IPR011009">
    <property type="entry name" value="Kinase-like_dom_sf"/>
</dbReference>
<comment type="catalytic activity">
    <reaction evidence="5">
        <text>L-seryl-[protein] + ATP = O-phospho-L-seryl-[protein] + ADP + H(+)</text>
        <dbReference type="Rhea" id="RHEA:17989"/>
        <dbReference type="Rhea" id="RHEA-COMP:9863"/>
        <dbReference type="Rhea" id="RHEA-COMP:11604"/>
        <dbReference type="ChEBI" id="CHEBI:15378"/>
        <dbReference type="ChEBI" id="CHEBI:29999"/>
        <dbReference type="ChEBI" id="CHEBI:30616"/>
        <dbReference type="ChEBI" id="CHEBI:83421"/>
        <dbReference type="ChEBI" id="CHEBI:456216"/>
        <dbReference type="EC" id="2.7.11.1"/>
    </reaction>
</comment>
<feature type="compositionally biased region" description="Polar residues" evidence="6">
    <location>
        <begin position="249"/>
        <end position="264"/>
    </location>
</feature>
<dbReference type="PANTHER" id="PTHR45832">
    <property type="entry name" value="SERINE/THREONINE-PROTEIN KINASE SAMKA-RELATED-RELATED"/>
    <property type="match status" value="1"/>
</dbReference>
<dbReference type="GO" id="GO:0004674">
    <property type="term" value="F:protein serine/threonine kinase activity"/>
    <property type="evidence" value="ECO:0007669"/>
    <property type="project" value="UniProtKB-EC"/>
</dbReference>
<feature type="domain" description="CRIB" evidence="8">
    <location>
        <begin position="72"/>
        <end position="85"/>
    </location>
</feature>
<dbReference type="Gene3D" id="1.10.510.10">
    <property type="entry name" value="Transferase(Phosphotransferase) domain 1"/>
    <property type="match status" value="1"/>
</dbReference>
<evidence type="ECO:0000256" key="5">
    <source>
        <dbReference type="ARBA" id="ARBA00048679"/>
    </source>
</evidence>
<dbReference type="InterPro" id="IPR000095">
    <property type="entry name" value="CRIB_dom"/>
</dbReference>
<gene>
    <name evidence="9" type="ORF">CONCODRAFT_78047</name>
</gene>
<evidence type="ECO:0000259" key="7">
    <source>
        <dbReference type="PROSITE" id="PS50011"/>
    </source>
</evidence>
<evidence type="ECO:0000256" key="1">
    <source>
        <dbReference type="ARBA" id="ARBA00008874"/>
    </source>
</evidence>
<sequence>MSSTSHPTPHTKTKYEWVSDMFQFSKPKILKTKKKKASAPAIFNTEPTPNPGHLSMKSSQESNHSTTTIQSISKPTDFEHGIHIEYNDQSGRFMGVPDVWKQTLPYDDLLNTQYIDPLLVPSTPQYKFQPGASCPTISSPYNLKHNMNIHVDEIGNTSAVGIPPEWVPLFAQSGLNLEDIKNQPELFENIFNPKTGSLTAKTFSNMVSSGRFGSLFAKRNTAAGALQTNKISNFGLSIDTPNDLDKDSPNSYLSHLSGPTTPASREQDLLSPSLPDIELSGPILLGDVNKEILEEYELTKYVNLSINPDFRFIEMNTIAEGESGNIYTAFDSQFNNSVVAIKVINFTQHQKLKTLKNELEAMRSCNHPNLVSLLGCYSTCDSLWMTMECMDLGSLCDIVSCYPTVQMSESQIARFSYDILCGLAFLEGCHRIHRDLNSDNILLNSRGHIKIADFNRCVVATPPGVKRTSCMISTHWMAPEVAKMEHYDWRADVWSFGMLLMEMAEGTSPFVDYPAVQFINVISKAQRPKLQQPSAWTDKFLDFFKQTVEPNAENRELAGNLLDHSFLNDKCSSSDVVSLYERCRVLLDE</sequence>
<dbReference type="InterPro" id="IPR051931">
    <property type="entry name" value="PAK3-like"/>
</dbReference>
<feature type="region of interest" description="Disordered" evidence="6">
    <location>
        <begin position="35"/>
        <end position="69"/>
    </location>
</feature>
<dbReference type="GO" id="GO:0005524">
    <property type="term" value="F:ATP binding"/>
    <property type="evidence" value="ECO:0007669"/>
    <property type="project" value="UniProtKB-KW"/>
</dbReference>
<dbReference type="Pfam" id="PF00069">
    <property type="entry name" value="Pkinase"/>
    <property type="match status" value="1"/>
</dbReference>
<dbReference type="Gene3D" id="3.90.810.10">
    <property type="entry name" value="CRIB domain"/>
    <property type="match status" value="2"/>
</dbReference>
<keyword evidence="2" id="KW-0547">Nucleotide-binding</keyword>
<dbReference type="InterPro" id="IPR000719">
    <property type="entry name" value="Prot_kinase_dom"/>
</dbReference>
<name>A0A137PAA6_CONC2</name>
<dbReference type="PROSITE" id="PS50011">
    <property type="entry name" value="PROTEIN_KINASE_DOM"/>
    <property type="match status" value="1"/>
</dbReference>
<reference evidence="9 10" key="1">
    <citation type="journal article" date="2015" name="Genome Biol. Evol.">
        <title>Phylogenomic analyses indicate that early fungi evolved digesting cell walls of algal ancestors of land plants.</title>
        <authorList>
            <person name="Chang Y."/>
            <person name="Wang S."/>
            <person name="Sekimoto S."/>
            <person name="Aerts A.L."/>
            <person name="Choi C."/>
            <person name="Clum A."/>
            <person name="LaButti K.M."/>
            <person name="Lindquist E.A."/>
            <person name="Yee Ngan C."/>
            <person name="Ohm R.A."/>
            <person name="Salamov A.A."/>
            <person name="Grigoriev I.V."/>
            <person name="Spatafora J.W."/>
            <person name="Berbee M.L."/>
        </authorList>
    </citation>
    <scope>NUCLEOTIDE SEQUENCE [LARGE SCALE GENOMIC DNA]</scope>
    <source>
        <strain evidence="9 10">NRRL 28638</strain>
    </source>
</reference>
<dbReference type="OrthoDB" id="248923at2759"/>
<dbReference type="PANTHER" id="PTHR45832:SF22">
    <property type="entry name" value="SERINE_THREONINE-PROTEIN KINASE SAMKA-RELATED"/>
    <property type="match status" value="1"/>
</dbReference>
<evidence type="ECO:0000256" key="4">
    <source>
        <dbReference type="ARBA" id="ARBA00047899"/>
    </source>
</evidence>
<dbReference type="STRING" id="796925.A0A137PAA6"/>
<dbReference type="GO" id="GO:0106310">
    <property type="term" value="F:protein serine kinase activity"/>
    <property type="evidence" value="ECO:0007669"/>
    <property type="project" value="RHEA"/>
</dbReference>
<dbReference type="Proteomes" id="UP000070444">
    <property type="component" value="Unassembled WGS sequence"/>
</dbReference>
<dbReference type="InterPro" id="IPR036936">
    <property type="entry name" value="CRIB_dom_sf"/>
</dbReference>
<dbReference type="Pfam" id="PF00786">
    <property type="entry name" value="PBD"/>
    <property type="match status" value="2"/>
</dbReference>
<dbReference type="SUPFAM" id="SSF56112">
    <property type="entry name" value="Protein kinase-like (PK-like)"/>
    <property type="match status" value="1"/>
</dbReference>
<protein>
    <submittedName>
        <fullName evidence="9">Kinase-like protein</fullName>
    </submittedName>
</protein>
<feature type="domain" description="Protein kinase" evidence="7">
    <location>
        <begin position="312"/>
        <end position="567"/>
    </location>
</feature>
<keyword evidence="10" id="KW-1185">Reference proteome</keyword>
<dbReference type="AlphaFoldDB" id="A0A137PAA6"/>